<dbReference type="PANTHER" id="PTHR30126:SF40">
    <property type="entry name" value="HTH-TYPE TRANSCRIPTIONAL REGULATOR GLTR"/>
    <property type="match status" value="1"/>
</dbReference>
<accession>A0A2X2EGP3</accession>
<dbReference type="Gene3D" id="3.40.190.10">
    <property type="entry name" value="Periplasmic binding protein-like II"/>
    <property type="match status" value="2"/>
</dbReference>
<evidence type="ECO:0000256" key="4">
    <source>
        <dbReference type="ARBA" id="ARBA00023163"/>
    </source>
</evidence>
<dbReference type="Gene3D" id="1.10.10.10">
    <property type="entry name" value="Winged helix-like DNA-binding domain superfamily/Winged helix DNA-binding domain"/>
    <property type="match status" value="1"/>
</dbReference>
<keyword evidence="4" id="KW-0804">Transcription</keyword>
<dbReference type="PANTHER" id="PTHR30126">
    <property type="entry name" value="HTH-TYPE TRANSCRIPTIONAL REGULATOR"/>
    <property type="match status" value="1"/>
</dbReference>
<evidence type="ECO:0000313" key="6">
    <source>
        <dbReference type="Proteomes" id="UP000288843"/>
    </source>
</evidence>
<dbReference type="EMBL" id="QKOX01000024">
    <property type="protein sequence ID" value="RWT19670.1"/>
    <property type="molecule type" value="Genomic_DNA"/>
</dbReference>
<dbReference type="PRINTS" id="PR00039">
    <property type="entry name" value="HTHLYSR"/>
</dbReference>
<protein>
    <submittedName>
        <fullName evidence="5">LysR family transcriptional regulator</fullName>
    </submittedName>
</protein>
<dbReference type="RefSeq" id="WP_049264333.1">
    <property type="nucleotide sequence ID" value="NZ_CAIZTF010000013.1"/>
</dbReference>
<dbReference type="SUPFAM" id="SSF46785">
    <property type="entry name" value="Winged helix' DNA-binding domain"/>
    <property type="match status" value="1"/>
</dbReference>
<reference evidence="5 6" key="1">
    <citation type="submission" date="2018-06" db="EMBL/GenBank/DDBJ databases">
        <title>Carbapenemase-producing Enterobacteriaceae present in wastewater treatment plant effluent and nearby surface waters in the US.</title>
        <authorList>
            <person name="Mathys D.A."/>
            <person name="Mollenkopf D.F."/>
            <person name="Feicht S.M."/>
            <person name="Adams R.J."/>
            <person name="Albers A.L."/>
            <person name="Stuever D.M."/>
            <person name="Daniels J.B."/>
            <person name="Wittum T.E."/>
        </authorList>
    </citation>
    <scope>NUCLEOTIDE SEQUENCE [LARGE SCALE GENOMIC DNA]</scope>
    <source>
        <strain evidence="5 6">GEO_47_Down_B</strain>
    </source>
</reference>
<dbReference type="FunFam" id="1.10.10.10:FF:000001">
    <property type="entry name" value="LysR family transcriptional regulator"/>
    <property type="match status" value="1"/>
</dbReference>
<keyword evidence="3" id="KW-0238">DNA-binding</keyword>
<dbReference type="AlphaFoldDB" id="A0A2X2EGP3"/>
<dbReference type="GO" id="GO:0000976">
    <property type="term" value="F:transcription cis-regulatory region binding"/>
    <property type="evidence" value="ECO:0007669"/>
    <property type="project" value="TreeGrafter"/>
</dbReference>
<dbReference type="InterPro" id="IPR036388">
    <property type="entry name" value="WH-like_DNA-bd_sf"/>
</dbReference>
<comment type="similarity">
    <text evidence="1">Belongs to the LysR transcriptional regulatory family.</text>
</comment>
<evidence type="ECO:0000256" key="3">
    <source>
        <dbReference type="ARBA" id="ARBA00023125"/>
    </source>
</evidence>
<dbReference type="Pfam" id="PF00126">
    <property type="entry name" value="HTH_1"/>
    <property type="match status" value="1"/>
</dbReference>
<evidence type="ECO:0000256" key="2">
    <source>
        <dbReference type="ARBA" id="ARBA00023015"/>
    </source>
</evidence>
<evidence type="ECO:0000313" key="5">
    <source>
        <dbReference type="EMBL" id="RWT19670.1"/>
    </source>
</evidence>
<dbReference type="Pfam" id="PF03466">
    <property type="entry name" value="LysR_substrate"/>
    <property type="match status" value="1"/>
</dbReference>
<evidence type="ECO:0000256" key="1">
    <source>
        <dbReference type="ARBA" id="ARBA00009437"/>
    </source>
</evidence>
<name>A0A2X2EGP3_RAOPL</name>
<dbReference type="SUPFAM" id="SSF53850">
    <property type="entry name" value="Periplasmic binding protein-like II"/>
    <property type="match status" value="1"/>
</dbReference>
<dbReference type="InterPro" id="IPR000847">
    <property type="entry name" value="LysR_HTH_N"/>
</dbReference>
<dbReference type="Proteomes" id="UP000288843">
    <property type="component" value="Unassembled WGS sequence"/>
</dbReference>
<dbReference type="InterPro" id="IPR036390">
    <property type="entry name" value="WH_DNA-bd_sf"/>
</dbReference>
<proteinExistence type="inferred from homology"/>
<organism evidence="5 6">
    <name type="scientific">Raoultella planticola</name>
    <name type="common">Klebsiella planticola</name>
    <dbReference type="NCBI Taxonomy" id="575"/>
    <lineage>
        <taxon>Bacteria</taxon>
        <taxon>Pseudomonadati</taxon>
        <taxon>Pseudomonadota</taxon>
        <taxon>Gammaproteobacteria</taxon>
        <taxon>Enterobacterales</taxon>
        <taxon>Enterobacteriaceae</taxon>
        <taxon>Klebsiella/Raoultella group</taxon>
        <taxon>Raoultella</taxon>
    </lineage>
</organism>
<keyword evidence="2" id="KW-0805">Transcription regulation</keyword>
<sequence length="287" mass="31491">MNHATLLIFKIVAEEQSITRAAKKLGRAQSNITTRIQQLEEELDVELFKRGNKKMVLSTAGKQFLDYALRILSLAEEAKQALHPTKPAGRLRLGAMEATAASRLIHLLPQFRAICPQVELTLHTQPTQQLTDRVQRAALDCALVSLPVTAEGELVCPPDIDAIPVFVEQLMLVSTTGPADSRLAAFPRGCSYRALGEAFFASDARVEIQDVGSYHAMIACIASGGYSGILPQSVIDILILPDNCQIQPFKQVQTQLIWRRGYMSPALSEMRQLLTSVAPFKGARVQA</sequence>
<gene>
    <name evidence="5" type="ORF">DN603_20470</name>
</gene>
<comment type="caution">
    <text evidence="5">The sequence shown here is derived from an EMBL/GenBank/DDBJ whole genome shotgun (WGS) entry which is preliminary data.</text>
</comment>
<dbReference type="PROSITE" id="PS50931">
    <property type="entry name" value="HTH_LYSR"/>
    <property type="match status" value="1"/>
</dbReference>
<dbReference type="GO" id="GO:0003700">
    <property type="term" value="F:DNA-binding transcription factor activity"/>
    <property type="evidence" value="ECO:0007669"/>
    <property type="project" value="InterPro"/>
</dbReference>
<dbReference type="InterPro" id="IPR005119">
    <property type="entry name" value="LysR_subst-bd"/>
</dbReference>